<dbReference type="GO" id="GO:0052621">
    <property type="term" value="F:diguanylate cyclase activity"/>
    <property type="evidence" value="ECO:0007669"/>
    <property type="project" value="UniProtKB-EC"/>
</dbReference>
<feature type="domain" description="GGDEF" evidence="5">
    <location>
        <begin position="123"/>
        <end position="255"/>
    </location>
</feature>
<name>A0A6L9MM75_9HYPH</name>
<dbReference type="EMBL" id="JAAAMJ010000023">
    <property type="protein sequence ID" value="NDV88947.1"/>
    <property type="molecule type" value="Genomic_DNA"/>
</dbReference>
<dbReference type="PROSITE" id="PS50887">
    <property type="entry name" value="GGDEF"/>
    <property type="match status" value="1"/>
</dbReference>
<evidence type="ECO:0000256" key="2">
    <source>
        <dbReference type="ARBA" id="ARBA00034247"/>
    </source>
</evidence>
<keyword evidence="4" id="KW-0812">Transmembrane</keyword>
<dbReference type="FunFam" id="3.30.70.270:FF:000001">
    <property type="entry name" value="Diguanylate cyclase domain protein"/>
    <property type="match status" value="1"/>
</dbReference>
<dbReference type="Proteomes" id="UP000476332">
    <property type="component" value="Unassembled WGS sequence"/>
</dbReference>
<comment type="catalytic activity">
    <reaction evidence="2">
        <text>2 GTP = 3',3'-c-di-GMP + 2 diphosphate</text>
        <dbReference type="Rhea" id="RHEA:24898"/>
        <dbReference type="ChEBI" id="CHEBI:33019"/>
        <dbReference type="ChEBI" id="CHEBI:37565"/>
        <dbReference type="ChEBI" id="CHEBI:58805"/>
        <dbReference type="EC" id="2.7.7.65"/>
    </reaction>
</comment>
<protein>
    <recommendedName>
        <fullName evidence="1">diguanylate cyclase</fullName>
        <ecNumber evidence="1">2.7.7.65</ecNumber>
    </recommendedName>
</protein>
<dbReference type="InterPro" id="IPR000160">
    <property type="entry name" value="GGDEF_dom"/>
</dbReference>
<keyword evidence="4" id="KW-0472">Membrane</keyword>
<dbReference type="EC" id="2.7.7.65" evidence="1"/>
<comment type="caution">
    <text evidence="6">The sequence shown here is derived from an EMBL/GenBank/DDBJ whole genome shotgun (WGS) entry which is preliminary data.</text>
</comment>
<sequence length="287" mass="31385">MSERGFTPRRRLRLSPTGWSRVILTTIAGTVFCVAAALFVDSFNFHNLSDAEIRRAVLVDIALPTGLAAPLLFLLSYKMRELAIAYAELLVVATTDGLTQIPNRVAFTTRAEVFLDRESERPCAGSLLIVDADDFKSINDELGHQRGDLALRMMADVMKDNLRSGDILGRIGGEEFGILLPGADIAEASSAAERMRTAIGDIEFTTMGIAWPLAVSIGGVTFEEWASYDKLFAAADANLYLAKAGGRDQVRVGAFKTRSSGDLPPLPFPRRRRQRDDEFPVTSETPS</sequence>
<proteinExistence type="predicted"/>
<dbReference type="CDD" id="cd01949">
    <property type="entry name" value="GGDEF"/>
    <property type="match status" value="1"/>
</dbReference>
<dbReference type="InterPro" id="IPR050469">
    <property type="entry name" value="Diguanylate_Cyclase"/>
</dbReference>
<organism evidence="6 7">
    <name type="scientific">Aurantimonas aggregata</name>
    <dbReference type="NCBI Taxonomy" id="2047720"/>
    <lineage>
        <taxon>Bacteria</taxon>
        <taxon>Pseudomonadati</taxon>
        <taxon>Pseudomonadota</taxon>
        <taxon>Alphaproteobacteria</taxon>
        <taxon>Hyphomicrobiales</taxon>
        <taxon>Aurantimonadaceae</taxon>
        <taxon>Aurantimonas</taxon>
    </lineage>
</organism>
<keyword evidence="7" id="KW-1185">Reference proteome</keyword>
<dbReference type="GO" id="GO:1902201">
    <property type="term" value="P:negative regulation of bacterial-type flagellum-dependent cell motility"/>
    <property type="evidence" value="ECO:0007669"/>
    <property type="project" value="TreeGrafter"/>
</dbReference>
<evidence type="ECO:0000313" key="6">
    <source>
        <dbReference type="EMBL" id="NDV88947.1"/>
    </source>
</evidence>
<dbReference type="Gene3D" id="3.30.70.270">
    <property type="match status" value="1"/>
</dbReference>
<dbReference type="AlphaFoldDB" id="A0A6L9MM75"/>
<dbReference type="GO" id="GO:0043709">
    <property type="term" value="P:cell adhesion involved in single-species biofilm formation"/>
    <property type="evidence" value="ECO:0007669"/>
    <property type="project" value="TreeGrafter"/>
</dbReference>
<dbReference type="SMART" id="SM00267">
    <property type="entry name" value="GGDEF"/>
    <property type="match status" value="1"/>
</dbReference>
<feature type="transmembrane region" description="Helical" evidence="4">
    <location>
        <begin position="21"/>
        <end position="40"/>
    </location>
</feature>
<accession>A0A6L9MM75</accession>
<dbReference type="InterPro" id="IPR043128">
    <property type="entry name" value="Rev_trsase/Diguanyl_cyclase"/>
</dbReference>
<dbReference type="GO" id="GO:0005886">
    <property type="term" value="C:plasma membrane"/>
    <property type="evidence" value="ECO:0007669"/>
    <property type="project" value="TreeGrafter"/>
</dbReference>
<keyword evidence="4" id="KW-1133">Transmembrane helix</keyword>
<dbReference type="PANTHER" id="PTHR45138:SF9">
    <property type="entry name" value="DIGUANYLATE CYCLASE DGCM-RELATED"/>
    <property type="match status" value="1"/>
</dbReference>
<feature type="region of interest" description="Disordered" evidence="3">
    <location>
        <begin position="256"/>
        <end position="287"/>
    </location>
</feature>
<dbReference type="InterPro" id="IPR029787">
    <property type="entry name" value="Nucleotide_cyclase"/>
</dbReference>
<dbReference type="SUPFAM" id="SSF55073">
    <property type="entry name" value="Nucleotide cyclase"/>
    <property type="match status" value="1"/>
</dbReference>
<evidence type="ECO:0000256" key="3">
    <source>
        <dbReference type="SAM" id="MobiDB-lite"/>
    </source>
</evidence>
<reference evidence="6 7" key="1">
    <citation type="submission" date="2020-01" db="EMBL/GenBank/DDBJ databases">
        <title>Genomes of bacteria type strains.</title>
        <authorList>
            <person name="Chen J."/>
            <person name="Zhu S."/>
            <person name="Chen J."/>
        </authorList>
    </citation>
    <scope>NUCLEOTIDE SEQUENCE [LARGE SCALE GENOMIC DNA]</scope>
    <source>
        <strain evidence="6 7">KCTC 52919</strain>
    </source>
</reference>
<dbReference type="NCBIfam" id="TIGR00254">
    <property type="entry name" value="GGDEF"/>
    <property type="match status" value="1"/>
</dbReference>
<evidence type="ECO:0000256" key="4">
    <source>
        <dbReference type="SAM" id="Phobius"/>
    </source>
</evidence>
<evidence type="ECO:0000313" key="7">
    <source>
        <dbReference type="Proteomes" id="UP000476332"/>
    </source>
</evidence>
<dbReference type="Pfam" id="PF00990">
    <property type="entry name" value="GGDEF"/>
    <property type="match status" value="1"/>
</dbReference>
<gene>
    <name evidence="6" type="ORF">GTW51_19875</name>
</gene>
<feature type="transmembrane region" description="Helical" evidence="4">
    <location>
        <begin position="56"/>
        <end position="75"/>
    </location>
</feature>
<dbReference type="PANTHER" id="PTHR45138">
    <property type="entry name" value="REGULATORY COMPONENTS OF SENSORY TRANSDUCTION SYSTEM"/>
    <property type="match status" value="1"/>
</dbReference>
<evidence type="ECO:0000259" key="5">
    <source>
        <dbReference type="PROSITE" id="PS50887"/>
    </source>
</evidence>
<evidence type="ECO:0000256" key="1">
    <source>
        <dbReference type="ARBA" id="ARBA00012528"/>
    </source>
</evidence>